<sequence length="338" mass="38456">MSELSGLEVLDMTDSSYKWSLKRRAEKGKAVFEELGCLEKLISVSIGLNDIPFPVKKHTWIQKLKRSQFLMGPTDCEIDKTTKFNERQVIFISLNYLSKEWDILWWLTNATSLALISCSGLDKMVETLAMKSVHCFGCLKSLTISHAQITFGPEEAWGARNDLLPNMEELKLKYVLGLKSISELVARLGLKLSKLRVLKTSVPSPVAPNLRRIYLDGVENLKTLGRPKELWQNLETFLASEYRSEGSNINKDFKRTWQWQPCCDRRLDTACYWCFTLHCSYIYLGANIMAAKIGSNGSQQSRKQFSVNSKSRGAQISPEENVCRGIVLHGLEISIWQC</sequence>
<dbReference type="Proteomes" id="UP000288805">
    <property type="component" value="Unassembled WGS sequence"/>
</dbReference>
<evidence type="ECO:0000313" key="2">
    <source>
        <dbReference type="Proteomes" id="UP000288805"/>
    </source>
</evidence>
<accession>A0A438GA72</accession>
<proteinExistence type="predicted"/>
<reference evidence="1 2" key="1">
    <citation type="journal article" date="2018" name="PLoS Genet.">
        <title>Population sequencing reveals clonal diversity and ancestral inbreeding in the grapevine cultivar Chardonnay.</title>
        <authorList>
            <person name="Roach M.J."/>
            <person name="Johnson D.L."/>
            <person name="Bohlmann J."/>
            <person name="van Vuuren H.J."/>
            <person name="Jones S.J."/>
            <person name="Pretorius I.S."/>
            <person name="Schmidt S.A."/>
            <person name="Borneman A.R."/>
        </authorList>
    </citation>
    <scope>NUCLEOTIDE SEQUENCE [LARGE SCALE GENOMIC DNA]</scope>
    <source>
        <strain evidence="2">cv. Chardonnay</strain>
        <tissue evidence="1">Leaf</tissue>
    </source>
</reference>
<protein>
    <submittedName>
        <fullName evidence="1">Disease resistance protein</fullName>
    </submittedName>
</protein>
<evidence type="ECO:0000313" key="1">
    <source>
        <dbReference type="EMBL" id="RVW69094.1"/>
    </source>
</evidence>
<dbReference type="InterPro" id="IPR032675">
    <property type="entry name" value="LRR_dom_sf"/>
</dbReference>
<name>A0A438GA72_VITVI</name>
<dbReference type="Gene3D" id="3.80.10.10">
    <property type="entry name" value="Ribonuclease Inhibitor"/>
    <property type="match status" value="1"/>
</dbReference>
<dbReference type="SUPFAM" id="SSF52047">
    <property type="entry name" value="RNI-like"/>
    <property type="match status" value="1"/>
</dbReference>
<dbReference type="AlphaFoldDB" id="A0A438GA72"/>
<dbReference type="EMBL" id="QGNW01000509">
    <property type="protein sequence ID" value="RVW69094.1"/>
    <property type="molecule type" value="Genomic_DNA"/>
</dbReference>
<comment type="caution">
    <text evidence="1">The sequence shown here is derived from an EMBL/GenBank/DDBJ whole genome shotgun (WGS) entry which is preliminary data.</text>
</comment>
<gene>
    <name evidence="1" type="primary">VvCHDp000210_66</name>
    <name evidence="1" type="ORF">CK203_063730</name>
</gene>
<organism evidence="1 2">
    <name type="scientific">Vitis vinifera</name>
    <name type="common">Grape</name>
    <dbReference type="NCBI Taxonomy" id="29760"/>
    <lineage>
        <taxon>Eukaryota</taxon>
        <taxon>Viridiplantae</taxon>
        <taxon>Streptophyta</taxon>
        <taxon>Embryophyta</taxon>
        <taxon>Tracheophyta</taxon>
        <taxon>Spermatophyta</taxon>
        <taxon>Magnoliopsida</taxon>
        <taxon>eudicotyledons</taxon>
        <taxon>Gunneridae</taxon>
        <taxon>Pentapetalae</taxon>
        <taxon>rosids</taxon>
        <taxon>Vitales</taxon>
        <taxon>Vitaceae</taxon>
        <taxon>Viteae</taxon>
        <taxon>Vitis</taxon>
    </lineage>
</organism>